<keyword evidence="3" id="KW-1185">Reference proteome</keyword>
<organism evidence="2 3">
    <name type="scientific">Sphingomonas kyeonggiensis</name>
    <dbReference type="NCBI Taxonomy" id="1268553"/>
    <lineage>
        <taxon>Bacteria</taxon>
        <taxon>Pseudomonadati</taxon>
        <taxon>Pseudomonadota</taxon>
        <taxon>Alphaproteobacteria</taxon>
        <taxon>Sphingomonadales</taxon>
        <taxon>Sphingomonadaceae</taxon>
        <taxon>Sphingomonas</taxon>
    </lineage>
</organism>
<keyword evidence="1" id="KW-0812">Transmembrane</keyword>
<gene>
    <name evidence="2" type="ORF">HNP52_003630</name>
</gene>
<dbReference type="RefSeq" id="WP_184168994.1">
    <property type="nucleotide sequence ID" value="NZ_JACHLN010000003.1"/>
</dbReference>
<evidence type="ECO:0000313" key="2">
    <source>
        <dbReference type="EMBL" id="MBB4840538.1"/>
    </source>
</evidence>
<comment type="caution">
    <text evidence="2">The sequence shown here is derived from an EMBL/GenBank/DDBJ whole genome shotgun (WGS) entry which is preliminary data.</text>
</comment>
<keyword evidence="1" id="KW-1133">Transmembrane helix</keyword>
<reference evidence="2 3" key="1">
    <citation type="submission" date="2020-08" db="EMBL/GenBank/DDBJ databases">
        <title>Functional genomics of gut bacteria from endangered species of beetles.</title>
        <authorList>
            <person name="Carlos-Shanley C."/>
        </authorList>
    </citation>
    <scope>NUCLEOTIDE SEQUENCE [LARGE SCALE GENOMIC DNA]</scope>
    <source>
        <strain evidence="2 3">S00224</strain>
    </source>
</reference>
<dbReference type="EMBL" id="JACHLN010000003">
    <property type="protein sequence ID" value="MBB4840538.1"/>
    <property type="molecule type" value="Genomic_DNA"/>
</dbReference>
<evidence type="ECO:0000313" key="3">
    <source>
        <dbReference type="Proteomes" id="UP000575241"/>
    </source>
</evidence>
<accession>A0A7W7K4M6</accession>
<sequence length="131" mass="14473">MDEGKKFIIGMVTIPIVLMPVFLFFVLDYYIPSAALQAAVQGASIDQAEDRLYQLLRGCRRARIGSSHDYPRGSIGTHTRSFPSIRNDKGWLAGTKVHCSATGCDVTSSAMIPAPRESASCRMWKTFADDR</sequence>
<protein>
    <submittedName>
        <fullName evidence="2">Uncharacterized protein</fullName>
    </submittedName>
</protein>
<proteinExistence type="predicted"/>
<name>A0A7W7K4M6_9SPHN</name>
<feature type="transmembrane region" description="Helical" evidence="1">
    <location>
        <begin position="7"/>
        <end position="31"/>
    </location>
</feature>
<dbReference type="Proteomes" id="UP000575241">
    <property type="component" value="Unassembled WGS sequence"/>
</dbReference>
<keyword evidence="1" id="KW-0472">Membrane</keyword>
<evidence type="ECO:0000256" key="1">
    <source>
        <dbReference type="SAM" id="Phobius"/>
    </source>
</evidence>
<dbReference type="AlphaFoldDB" id="A0A7W7K4M6"/>